<dbReference type="EMBL" id="NNRN01000055">
    <property type="protein sequence ID" value="OYR26302.1"/>
    <property type="molecule type" value="Genomic_DNA"/>
</dbReference>
<evidence type="ECO:0000313" key="2">
    <source>
        <dbReference type="Proteomes" id="UP000216363"/>
    </source>
</evidence>
<dbReference type="AlphaFoldDB" id="A0A256GGP5"/>
<sequence>MRFSCARCRHYLEKTAPLMAARFGEWVTLEEIEPRLVCSKCGNKAGNFISYGLPEK</sequence>
<protein>
    <submittedName>
        <fullName evidence="1">Uncharacterized protein</fullName>
    </submittedName>
</protein>
<evidence type="ECO:0000313" key="1">
    <source>
        <dbReference type="EMBL" id="OYR26302.1"/>
    </source>
</evidence>
<accession>A0A256GGP5</accession>
<name>A0A256GGP5_9HYPH</name>
<organism evidence="1 2">
    <name type="scientific">Brucella lupini</name>
    <dbReference type="NCBI Taxonomy" id="255457"/>
    <lineage>
        <taxon>Bacteria</taxon>
        <taxon>Pseudomonadati</taxon>
        <taxon>Pseudomonadota</taxon>
        <taxon>Alphaproteobacteria</taxon>
        <taxon>Hyphomicrobiales</taxon>
        <taxon>Brucellaceae</taxon>
        <taxon>Brucella/Ochrobactrum group</taxon>
        <taxon>Brucella</taxon>
    </lineage>
</organism>
<dbReference type="Proteomes" id="UP000216363">
    <property type="component" value="Unassembled WGS sequence"/>
</dbReference>
<comment type="caution">
    <text evidence="1">The sequence shown here is derived from an EMBL/GenBank/DDBJ whole genome shotgun (WGS) entry which is preliminary data.</text>
</comment>
<reference evidence="1 2" key="1">
    <citation type="submission" date="2017-07" db="EMBL/GenBank/DDBJ databases">
        <title>Draft genome of Ochrobactrum lupini type strain LUP21.</title>
        <authorList>
            <person name="Krzyzanowska D.M."/>
            <person name="Jafra S."/>
        </authorList>
    </citation>
    <scope>NUCLEOTIDE SEQUENCE [LARGE SCALE GENOMIC DNA]</scope>
    <source>
        <strain evidence="1 2">LUP21</strain>
    </source>
</reference>
<proteinExistence type="predicted"/>
<gene>
    <name evidence="1" type="ORF">CES86_3770</name>
</gene>